<keyword evidence="2" id="KW-0288">FMN</keyword>
<keyword evidence="7" id="KW-1185">Reference proteome</keyword>
<dbReference type="OrthoDB" id="4029802at2"/>
<protein>
    <submittedName>
        <fullName evidence="6">Luciferase-like monooxygenase</fullName>
    </submittedName>
</protein>
<dbReference type="GO" id="GO:0008726">
    <property type="term" value="F:alkanesulfonate monooxygenase activity"/>
    <property type="evidence" value="ECO:0007669"/>
    <property type="project" value="TreeGrafter"/>
</dbReference>
<evidence type="ECO:0000256" key="2">
    <source>
        <dbReference type="ARBA" id="ARBA00022643"/>
    </source>
</evidence>
<evidence type="ECO:0000256" key="1">
    <source>
        <dbReference type="ARBA" id="ARBA00022630"/>
    </source>
</evidence>
<dbReference type="InterPro" id="IPR050172">
    <property type="entry name" value="SsuD_RutA_monooxygenase"/>
</dbReference>
<feature type="domain" description="Luciferase-like" evidence="5">
    <location>
        <begin position="18"/>
        <end position="250"/>
    </location>
</feature>
<sequence>MKLSVSVTNYSWPEPIHDRLMALAARLDGTAVDTLWVADHLLQADPSCRTDEPMLEAYTVLGYLAAATRRVRLGTMVTAATFRAPALLVKAVTTLDVLSNGRAWLGLGAGYNTAEATAMGLHLPDTAERFARMTEVLQLADRMWRGDQTAFDGEYLTAQQPIGSPRAVTVPHPPVLIGGTGERRTLRLVAQYADACNLFDIPDGGRAIRRQLGVLDRHCADVGRPADAVQRTVTTAVAPGESVAQLVQRCLALGELGLDHVVLISRGRPWAPDDLDVVAGAADQLREMAQTPG</sequence>
<evidence type="ECO:0000259" key="5">
    <source>
        <dbReference type="Pfam" id="PF00296"/>
    </source>
</evidence>
<proteinExistence type="predicted"/>
<dbReference type="AlphaFoldDB" id="A0A100VUG4"/>
<evidence type="ECO:0000313" key="6">
    <source>
        <dbReference type="EMBL" id="GAS86083.1"/>
    </source>
</evidence>
<dbReference type="Pfam" id="PF00296">
    <property type="entry name" value="Bac_luciferase"/>
    <property type="match status" value="1"/>
</dbReference>
<dbReference type="InterPro" id="IPR036661">
    <property type="entry name" value="Luciferase-like_sf"/>
</dbReference>
<dbReference type="Proteomes" id="UP000069620">
    <property type="component" value="Unassembled WGS sequence"/>
</dbReference>
<accession>A0A100VUG4</accession>
<evidence type="ECO:0000256" key="3">
    <source>
        <dbReference type="ARBA" id="ARBA00023002"/>
    </source>
</evidence>
<keyword evidence="4 6" id="KW-0503">Monooxygenase</keyword>
<dbReference type="Gene3D" id="3.20.20.30">
    <property type="entry name" value="Luciferase-like domain"/>
    <property type="match status" value="1"/>
</dbReference>
<dbReference type="InterPro" id="IPR019952">
    <property type="entry name" value="F420_OxRdatse_Rv1855c_pred"/>
</dbReference>
<dbReference type="SUPFAM" id="SSF51679">
    <property type="entry name" value="Bacterial luciferase-like"/>
    <property type="match status" value="1"/>
</dbReference>
<evidence type="ECO:0000313" key="7">
    <source>
        <dbReference type="Proteomes" id="UP000069620"/>
    </source>
</evidence>
<reference evidence="7" key="2">
    <citation type="submission" date="2016-02" db="EMBL/GenBank/DDBJ databases">
        <title>Draft genome sequence of five rapidly growing Mycobacterium species.</title>
        <authorList>
            <person name="Katahira K."/>
            <person name="Gotou Y."/>
            <person name="Iida K."/>
            <person name="Ogura Y."/>
            <person name="Hayashi T."/>
        </authorList>
    </citation>
    <scope>NUCLEOTIDE SEQUENCE [LARGE SCALE GENOMIC DNA]</scope>
    <source>
        <strain evidence="7">JCM15654</strain>
    </source>
</reference>
<comment type="caution">
    <text evidence="6">The sequence shown here is derived from an EMBL/GenBank/DDBJ whole genome shotgun (WGS) entry which is preliminary data.</text>
</comment>
<dbReference type="PANTHER" id="PTHR42847:SF4">
    <property type="entry name" value="ALKANESULFONATE MONOOXYGENASE-RELATED"/>
    <property type="match status" value="1"/>
</dbReference>
<dbReference type="GO" id="GO:0046306">
    <property type="term" value="P:alkanesulfonate catabolic process"/>
    <property type="evidence" value="ECO:0007669"/>
    <property type="project" value="TreeGrafter"/>
</dbReference>
<keyword evidence="1" id="KW-0285">Flavoprotein</keyword>
<keyword evidence="3" id="KW-0560">Oxidoreductase</keyword>
<dbReference type="InterPro" id="IPR011251">
    <property type="entry name" value="Luciferase-like_dom"/>
</dbReference>
<name>A0A100VUG4_9MYCO</name>
<organism evidence="6 7">
    <name type="scientific">Mycolicibacterium brisbanense</name>
    <dbReference type="NCBI Taxonomy" id="146020"/>
    <lineage>
        <taxon>Bacteria</taxon>
        <taxon>Bacillati</taxon>
        <taxon>Actinomycetota</taxon>
        <taxon>Actinomycetes</taxon>
        <taxon>Mycobacteriales</taxon>
        <taxon>Mycobacteriaceae</taxon>
        <taxon>Mycolicibacterium</taxon>
    </lineage>
</organism>
<dbReference type="RefSeq" id="WP_062827245.1">
    <property type="nucleotide sequence ID" value="NZ_BCSX01000003.1"/>
</dbReference>
<reference evidence="7" key="1">
    <citation type="journal article" date="2016" name="Genome Announc.">
        <title>Draft Genome Sequences of Five Rapidly Growing Mycobacterium Species, M. thermoresistibile, M. fortuitum subsp. acetamidolyticum, M. canariasense, M. brisbanense, and M. novocastrense.</title>
        <authorList>
            <person name="Katahira K."/>
            <person name="Ogura Y."/>
            <person name="Gotoh Y."/>
            <person name="Hayashi T."/>
        </authorList>
    </citation>
    <scope>NUCLEOTIDE SEQUENCE [LARGE SCALE GENOMIC DNA]</scope>
    <source>
        <strain evidence="7">JCM15654</strain>
    </source>
</reference>
<gene>
    <name evidence="6" type="ORF">RMCB_0179</name>
</gene>
<evidence type="ECO:0000256" key="4">
    <source>
        <dbReference type="ARBA" id="ARBA00023033"/>
    </source>
</evidence>
<dbReference type="STRING" id="146020.RMCB_0179"/>
<dbReference type="NCBIfam" id="TIGR03560">
    <property type="entry name" value="F420_Rv1855c"/>
    <property type="match status" value="1"/>
</dbReference>
<dbReference type="EMBL" id="BCSX01000003">
    <property type="protein sequence ID" value="GAS86083.1"/>
    <property type="molecule type" value="Genomic_DNA"/>
</dbReference>
<dbReference type="PANTHER" id="PTHR42847">
    <property type="entry name" value="ALKANESULFONATE MONOOXYGENASE"/>
    <property type="match status" value="1"/>
</dbReference>